<dbReference type="InterPro" id="IPR030931">
    <property type="entry name" value="Group_II_RT_mat"/>
</dbReference>
<keyword evidence="2" id="KW-0548">Nucleotidyltransferase</keyword>
<reference evidence="2" key="1">
    <citation type="submission" date="2013-08" db="EMBL/GenBank/DDBJ databases">
        <authorList>
            <person name="Mendez C."/>
            <person name="Richter M."/>
            <person name="Ferrer M."/>
            <person name="Sanchez J."/>
        </authorList>
    </citation>
    <scope>NUCLEOTIDE SEQUENCE</scope>
</reference>
<keyword evidence="2" id="KW-0808">Transferase</keyword>
<dbReference type="CDD" id="cd01651">
    <property type="entry name" value="RT_G2_intron"/>
    <property type="match status" value="1"/>
</dbReference>
<dbReference type="InterPro" id="IPR000477">
    <property type="entry name" value="RT_dom"/>
</dbReference>
<protein>
    <submittedName>
        <fullName evidence="2">RNA-directed DNA polymerase (Reverse transcriptase)</fullName>
        <ecNumber evidence="2">2.7.7.49</ecNumber>
    </submittedName>
</protein>
<dbReference type="PROSITE" id="PS50878">
    <property type="entry name" value="RT_POL"/>
    <property type="match status" value="1"/>
</dbReference>
<dbReference type="EMBL" id="AUZY01003613">
    <property type="protein sequence ID" value="EQD68101.1"/>
    <property type="molecule type" value="Genomic_DNA"/>
</dbReference>
<dbReference type="EC" id="2.7.7.49" evidence="2"/>
<comment type="caution">
    <text evidence="2">The sequence shown here is derived from an EMBL/GenBank/DDBJ whole genome shotgun (WGS) entry which is preliminary data.</text>
</comment>
<gene>
    <name evidence="2" type="ORF">B1B_05694</name>
</gene>
<evidence type="ECO:0000259" key="1">
    <source>
        <dbReference type="PROSITE" id="PS50878"/>
    </source>
</evidence>
<sequence length="265" mass="29992">KVHSLIDKVYSPQNLRLAWERVAANRGSGGVDRVTIQEFGENLDAELLSLGRALREKTYEPLPVRRVYIPKPGQPEKRRPLGVPAIRDRVCQQAVLNRLVPIFEPDLDDANYGFRTGRSTKGALGKVWREIKQGNEWIVDADLTDFFGTVNHEKLLALVARRVADGRVLTLVRQFVEAGYQEEGKFFPTEQGTPQGGVISPILSNILLTPFDREMRQRGYSLTRYADDWVVTCRSRREAEQALKTATKILRALDVVINPSKTRIV</sequence>
<feature type="domain" description="Reverse transcriptase" evidence="1">
    <location>
        <begin position="50"/>
        <end position="265"/>
    </location>
</feature>
<name>T1B5H6_9ZZZZ</name>
<organism evidence="2">
    <name type="scientific">mine drainage metagenome</name>
    <dbReference type="NCBI Taxonomy" id="410659"/>
    <lineage>
        <taxon>unclassified sequences</taxon>
        <taxon>metagenomes</taxon>
        <taxon>ecological metagenomes</taxon>
    </lineage>
</organism>
<dbReference type="Gene3D" id="3.30.70.270">
    <property type="match status" value="1"/>
</dbReference>
<dbReference type="NCBIfam" id="TIGR04416">
    <property type="entry name" value="group_II_RT_mat"/>
    <property type="match status" value="1"/>
</dbReference>
<dbReference type="Pfam" id="PF00078">
    <property type="entry name" value="RVT_1"/>
    <property type="match status" value="1"/>
</dbReference>
<keyword evidence="2" id="KW-0695">RNA-directed DNA polymerase</keyword>
<dbReference type="PANTHER" id="PTHR34047">
    <property type="entry name" value="NUCLEAR INTRON MATURASE 1, MITOCHONDRIAL-RELATED"/>
    <property type="match status" value="1"/>
</dbReference>
<dbReference type="InterPro" id="IPR043128">
    <property type="entry name" value="Rev_trsase/Diguanyl_cyclase"/>
</dbReference>
<dbReference type="GO" id="GO:0003964">
    <property type="term" value="F:RNA-directed DNA polymerase activity"/>
    <property type="evidence" value="ECO:0007669"/>
    <property type="project" value="UniProtKB-KW"/>
</dbReference>
<dbReference type="SUPFAM" id="SSF56672">
    <property type="entry name" value="DNA/RNA polymerases"/>
    <property type="match status" value="1"/>
</dbReference>
<evidence type="ECO:0000313" key="2">
    <source>
        <dbReference type="EMBL" id="EQD68101.1"/>
    </source>
</evidence>
<proteinExistence type="predicted"/>
<feature type="non-terminal residue" evidence="2">
    <location>
        <position position="265"/>
    </location>
</feature>
<dbReference type="AlphaFoldDB" id="T1B5H6"/>
<dbReference type="InterPro" id="IPR051083">
    <property type="entry name" value="GrpII_Intron_Splice-Mob/Def"/>
</dbReference>
<feature type="non-terminal residue" evidence="2">
    <location>
        <position position="1"/>
    </location>
</feature>
<dbReference type="InterPro" id="IPR043502">
    <property type="entry name" value="DNA/RNA_pol_sf"/>
</dbReference>
<reference evidence="2" key="2">
    <citation type="journal article" date="2014" name="ISME J.">
        <title>Microbial stratification in low pH oxic and suboxic macroscopic growths along an acid mine drainage.</title>
        <authorList>
            <person name="Mendez-Garcia C."/>
            <person name="Mesa V."/>
            <person name="Sprenger R.R."/>
            <person name="Richter M."/>
            <person name="Diez M.S."/>
            <person name="Solano J."/>
            <person name="Bargiela R."/>
            <person name="Golyshina O.V."/>
            <person name="Manteca A."/>
            <person name="Ramos J.L."/>
            <person name="Gallego J.R."/>
            <person name="Llorente I."/>
            <person name="Martins Dos Santos V.A."/>
            <person name="Jensen O.N."/>
            <person name="Pelaez A.I."/>
            <person name="Sanchez J."/>
            <person name="Ferrer M."/>
        </authorList>
    </citation>
    <scope>NUCLEOTIDE SEQUENCE</scope>
</reference>
<dbReference type="PANTHER" id="PTHR34047:SF8">
    <property type="entry name" value="PROTEIN YKFC"/>
    <property type="match status" value="1"/>
</dbReference>
<accession>T1B5H6</accession>